<comment type="similarity">
    <text evidence="2 5">Belongs to the class-III pyridoxal-phosphate-dependent aminotransferase family.</text>
</comment>
<dbReference type="FunFam" id="3.40.640.10:FF:000004">
    <property type="entry name" value="Acetylornithine aminotransferase"/>
    <property type="match status" value="1"/>
</dbReference>
<gene>
    <name evidence="6" type="ORF">GLS40_09350</name>
</gene>
<dbReference type="Proteomes" id="UP000443843">
    <property type="component" value="Unassembled WGS sequence"/>
</dbReference>
<keyword evidence="4 5" id="KW-0663">Pyridoxal phosphate</keyword>
<evidence type="ECO:0000256" key="2">
    <source>
        <dbReference type="ARBA" id="ARBA00008954"/>
    </source>
</evidence>
<dbReference type="GO" id="GO:0005829">
    <property type="term" value="C:cytosol"/>
    <property type="evidence" value="ECO:0007669"/>
    <property type="project" value="TreeGrafter"/>
</dbReference>
<dbReference type="RefSeq" id="WP_160382492.1">
    <property type="nucleotide sequence ID" value="NZ_WNXQ01000004.1"/>
</dbReference>
<dbReference type="InterPro" id="IPR005814">
    <property type="entry name" value="Aminotrans_3"/>
</dbReference>
<evidence type="ECO:0000256" key="4">
    <source>
        <dbReference type="ARBA" id="ARBA00022898"/>
    </source>
</evidence>
<dbReference type="GO" id="GO:0008483">
    <property type="term" value="F:transaminase activity"/>
    <property type="evidence" value="ECO:0007669"/>
    <property type="project" value="UniProtKB-KW"/>
</dbReference>
<organism evidence="6 7">
    <name type="scientific">Pseudooceanicola pacificus</name>
    <dbReference type="NCBI Taxonomy" id="2676438"/>
    <lineage>
        <taxon>Bacteria</taxon>
        <taxon>Pseudomonadati</taxon>
        <taxon>Pseudomonadota</taxon>
        <taxon>Alphaproteobacteria</taxon>
        <taxon>Rhodobacterales</taxon>
        <taxon>Paracoccaceae</taxon>
        <taxon>Pseudooceanicola</taxon>
    </lineage>
</organism>
<dbReference type="EMBL" id="WNXQ01000004">
    <property type="protein sequence ID" value="MWB78229.1"/>
    <property type="molecule type" value="Genomic_DNA"/>
</dbReference>
<dbReference type="InterPro" id="IPR015421">
    <property type="entry name" value="PyrdxlP-dep_Trfase_major"/>
</dbReference>
<evidence type="ECO:0000256" key="1">
    <source>
        <dbReference type="ARBA" id="ARBA00001933"/>
    </source>
</evidence>
<evidence type="ECO:0000313" key="6">
    <source>
        <dbReference type="EMBL" id="MWB78229.1"/>
    </source>
</evidence>
<dbReference type="InterPro" id="IPR015422">
    <property type="entry name" value="PyrdxlP-dep_Trfase_small"/>
</dbReference>
<protein>
    <submittedName>
        <fullName evidence="6">Aspartate aminotransferase family protein</fullName>
    </submittedName>
</protein>
<keyword evidence="6" id="KW-0808">Transferase</keyword>
<dbReference type="PANTHER" id="PTHR43094:SF1">
    <property type="entry name" value="AMINOTRANSFERASE CLASS-III"/>
    <property type="match status" value="1"/>
</dbReference>
<dbReference type="GO" id="GO:0030170">
    <property type="term" value="F:pyridoxal phosphate binding"/>
    <property type="evidence" value="ECO:0007669"/>
    <property type="project" value="InterPro"/>
</dbReference>
<dbReference type="CDD" id="cd00610">
    <property type="entry name" value="OAT_like"/>
    <property type="match status" value="1"/>
</dbReference>
<accession>A0A844WFH2</accession>
<dbReference type="SUPFAM" id="SSF53383">
    <property type="entry name" value="PLP-dependent transferases"/>
    <property type="match status" value="1"/>
</dbReference>
<evidence type="ECO:0000256" key="3">
    <source>
        <dbReference type="ARBA" id="ARBA00022576"/>
    </source>
</evidence>
<dbReference type="Gene3D" id="3.40.640.10">
    <property type="entry name" value="Type I PLP-dependent aspartate aminotransferase-like (Major domain)"/>
    <property type="match status" value="1"/>
</dbReference>
<dbReference type="PANTHER" id="PTHR43094">
    <property type="entry name" value="AMINOTRANSFERASE"/>
    <property type="match status" value="1"/>
</dbReference>
<dbReference type="NCBIfam" id="NF005685">
    <property type="entry name" value="PRK07483.1"/>
    <property type="match status" value="1"/>
</dbReference>
<comment type="caution">
    <text evidence="6">The sequence shown here is derived from an EMBL/GenBank/DDBJ whole genome shotgun (WGS) entry which is preliminary data.</text>
</comment>
<sequence length="443" mass="47479">MTHILHRSTRETFETALSGEGSWLTLKAGGRVLDAAGGAAVTCIGHGNRRVASALAEQATRLTYVHTAFFTSEPAEALADLLTDDGHFARAFLVSSGSEAMESALKMALQYHVECGAPERTRFIARRQSYHGNTFGALSVSGHTGRRSIYEPVLWDTVSHVSPCFPYHEQGTQEDDDAYVARLAQELEDEIVRVGPNTVAAFVAETIVGATSGCATASPGYFAAMRAVCDRHGVLMIGDEIMCGMGRSGKRHAWEYENYRPDIQTVAKGLGGGYVPIGAMLINDRVHDALAAGSGAFVHGHTYQAHPLAARGALEVQRIIREEKLVERVATNADPLRTRLVEALGNRHSVGDIRGRGYFLGVEFLADPEARIPYSSEAGFSARLKAAALSEGLALYPNGGTIDGRTGDHVIVAPPFNATEDELDYIAEKLSVAVAKVEAAVQA</sequence>
<name>A0A844WFH2_9RHOB</name>
<keyword evidence="7" id="KW-1185">Reference proteome</keyword>
<dbReference type="Gene3D" id="3.90.1150.10">
    <property type="entry name" value="Aspartate Aminotransferase, domain 1"/>
    <property type="match status" value="1"/>
</dbReference>
<dbReference type="AlphaFoldDB" id="A0A844WFH2"/>
<dbReference type="Pfam" id="PF00202">
    <property type="entry name" value="Aminotran_3"/>
    <property type="match status" value="1"/>
</dbReference>
<dbReference type="InterPro" id="IPR015424">
    <property type="entry name" value="PyrdxlP-dep_Trfase"/>
</dbReference>
<reference evidence="6 7" key="1">
    <citation type="submission" date="2019-11" db="EMBL/GenBank/DDBJ databases">
        <title>Pseudooceanicola pacifica sp. nov., isolated from deep-sea sediment of the Pacific Ocean.</title>
        <authorList>
            <person name="Lyu L."/>
        </authorList>
    </citation>
    <scope>NUCLEOTIDE SEQUENCE [LARGE SCALE GENOMIC DNA]</scope>
    <source>
        <strain evidence="6 7">216_PA32_1</strain>
    </source>
</reference>
<evidence type="ECO:0000313" key="7">
    <source>
        <dbReference type="Proteomes" id="UP000443843"/>
    </source>
</evidence>
<comment type="cofactor">
    <cofactor evidence="1">
        <name>pyridoxal 5'-phosphate</name>
        <dbReference type="ChEBI" id="CHEBI:597326"/>
    </cofactor>
</comment>
<proteinExistence type="inferred from homology"/>
<evidence type="ECO:0000256" key="5">
    <source>
        <dbReference type="RuleBase" id="RU003560"/>
    </source>
</evidence>
<keyword evidence="3 6" id="KW-0032">Aminotransferase</keyword>